<reference evidence="1 2" key="1">
    <citation type="submission" date="2015-03" db="EMBL/GenBank/DDBJ databases">
        <authorList>
            <person name="Murphy D."/>
        </authorList>
    </citation>
    <scope>NUCLEOTIDE SEQUENCE [LARGE SCALE GENOMIC DNA]</scope>
    <source>
        <strain evidence="1 2">PAP088</strain>
    </source>
</reference>
<proteinExistence type="predicted"/>
<evidence type="ECO:0008006" key="3">
    <source>
        <dbReference type="Google" id="ProtNLM"/>
    </source>
</evidence>
<accession>A0A0U0YIW8</accession>
<evidence type="ECO:0000313" key="1">
    <source>
        <dbReference type="EMBL" id="CPV62896.1"/>
    </source>
</evidence>
<gene>
    <name evidence="1" type="ORF">ERS075579_03512</name>
</gene>
<dbReference type="InterPro" id="IPR013901">
    <property type="entry name" value="Anthrone_oxy"/>
</dbReference>
<organism evidence="1 2">
    <name type="scientific">Mycobacteroides abscessus</name>
    <dbReference type="NCBI Taxonomy" id="36809"/>
    <lineage>
        <taxon>Bacteria</taxon>
        <taxon>Bacillati</taxon>
        <taxon>Actinomycetota</taxon>
        <taxon>Actinomycetes</taxon>
        <taxon>Mycobacteriales</taxon>
        <taxon>Mycobacteriaceae</taxon>
        <taxon>Mycobacteroides</taxon>
    </lineage>
</organism>
<dbReference type="Pfam" id="PF08592">
    <property type="entry name" value="Anthrone_oxy"/>
    <property type="match status" value="1"/>
</dbReference>
<dbReference type="EMBL" id="CSWP01000007">
    <property type="protein sequence ID" value="CPV62896.1"/>
    <property type="molecule type" value="Genomic_DNA"/>
</dbReference>
<protein>
    <recommendedName>
        <fullName evidence="3">DUF1772 domain-containing protein</fullName>
    </recommendedName>
</protein>
<evidence type="ECO:0000313" key="2">
    <source>
        <dbReference type="Proteomes" id="UP000045782"/>
    </source>
</evidence>
<name>A0A0U0YIW8_9MYCO</name>
<sequence>MGRRILMYFTVFGIAMWFFGNLYEAIVIGPNIAGDSKEQLRAFQQFTEVTNPMYYYVPLTLIAAVTLIVWFVRTPRKAPEKLSLFLACVAEIMAIVLSVYVIAKLNMTLYFGSLGETPQELHRLALQWNVLNLVRVALTAVALLFAMRALRLVWQAWARHPASAV</sequence>
<dbReference type="Proteomes" id="UP000045782">
    <property type="component" value="Unassembled WGS sequence"/>
</dbReference>
<dbReference type="AlphaFoldDB" id="A0A0U0YIW8"/>
<dbReference type="RefSeq" id="WP_016341824.1">
    <property type="nucleotide sequence ID" value="NZ_AP022621.1"/>
</dbReference>